<dbReference type="Proteomes" id="UP000886858">
    <property type="component" value="Unassembled WGS sequence"/>
</dbReference>
<sequence length="181" mass="21292">MVTGAWKHFRTITYHKYLVMKGCFAVGLYRQGLTHDLSKYSPTEFLVGARYYQGDRSPNNAEREEKGYSSAWLHHKGRNRHHYEYWIDYSTREVPGGMAPVEMPVKYVAEMLMDRIAASKVYRGSRYRNSDPLDYFLSAKEPPVMHENTRKLLLRLLTMLAEDGEEKTFAYVRTQLLKKKR</sequence>
<reference evidence="1" key="1">
    <citation type="journal article" date="2021" name="PeerJ">
        <title>Extensive microbial diversity within the chicken gut microbiome revealed by metagenomics and culture.</title>
        <authorList>
            <person name="Gilroy R."/>
            <person name="Ravi A."/>
            <person name="Getino M."/>
            <person name="Pursley I."/>
            <person name="Horton D.L."/>
            <person name="Alikhan N.F."/>
            <person name="Baker D."/>
            <person name="Gharbi K."/>
            <person name="Hall N."/>
            <person name="Watson M."/>
            <person name="Adriaenssens E.M."/>
            <person name="Foster-Nyarko E."/>
            <person name="Jarju S."/>
            <person name="Secka A."/>
            <person name="Antonio M."/>
            <person name="Oren A."/>
            <person name="Chaudhuri R.R."/>
            <person name="La Ragione R."/>
            <person name="Hildebrand F."/>
            <person name="Pallen M.J."/>
        </authorList>
    </citation>
    <scope>NUCLEOTIDE SEQUENCE</scope>
    <source>
        <strain evidence="1">CHK179-7159</strain>
    </source>
</reference>
<name>A0A9D2I6F6_9FIRM</name>
<comment type="caution">
    <text evidence="1">The sequence shown here is derived from an EMBL/GenBank/DDBJ whole genome shotgun (WGS) entry which is preliminary data.</text>
</comment>
<evidence type="ECO:0000313" key="1">
    <source>
        <dbReference type="EMBL" id="HJA92418.1"/>
    </source>
</evidence>
<protein>
    <submittedName>
        <fullName evidence="1">Catalase</fullName>
    </submittedName>
</protein>
<accession>A0A9D2I6F6</accession>
<evidence type="ECO:0000313" key="2">
    <source>
        <dbReference type="Proteomes" id="UP000886858"/>
    </source>
</evidence>
<gene>
    <name evidence="1" type="ORF">H9717_04780</name>
</gene>
<dbReference type="AlphaFoldDB" id="A0A9D2I6F6"/>
<proteinExistence type="predicted"/>
<dbReference type="InterPro" id="IPR043721">
    <property type="entry name" value="DUF5662"/>
</dbReference>
<reference evidence="1" key="2">
    <citation type="submission" date="2021-04" db="EMBL/GenBank/DDBJ databases">
        <authorList>
            <person name="Gilroy R."/>
        </authorList>
    </citation>
    <scope>NUCLEOTIDE SEQUENCE</scope>
    <source>
        <strain evidence="1">CHK179-7159</strain>
    </source>
</reference>
<dbReference type="Pfam" id="PF18907">
    <property type="entry name" value="DUF5662"/>
    <property type="match status" value="1"/>
</dbReference>
<organism evidence="1 2">
    <name type="scientific">Candidatus Eisenbergiella merdipullorum</name>
    <dbReference type="NCBI Taxonomy" id="2838553"/>
    <lineage>
        <taxon>Bacteria</taxon>
        <taxon>Bacillati</taxon>
        <taxon>Bacillota</taxon>
        <taxon>Clostridia</taxon>
        <taxon>Lachnospirales</taxon>
        <taxon>Lachnospiraceae</taxon>
        <taxon>Eisenbergiella</taxon>
    </lineage>
</organism>
<dbReference type="EMBL" id="DWYY01000052">
    <property type="protein sequence ID" value="HJA92418.1"/>
    <property type="molecule type" value="Genomic_DNA"/>
</dbReference>